<evidence type="ECO:0000313" key="3">
    <source>
        <dbReference type="Proteomes" id="UP000279089"/>
    </source>
</evidence>
<keyword evidence="1" id="KW-1133">Transmembrane helix</keyword>
<dbReference type="AlphaFoldDB" id="A0A3N4M9B9"/>
<protein>
    <submittedName>
        <fullName evidence="2">Uncharacterized protein</fullName>
    </submittedName>
</protein>
<accession>A0A3N4M9B9</accession>
<dbReference type="EMBL" id="RMBX01000008">
    <property type="protein sequence ID" value="RPD40304.1"/>
    <property type="molecule type" value="Genomic_DNA"/>
</dbReference>
<evidence type="ECO:0000256" key="1">
    <source>
        <dbReference type="SAM" id="Phobius"/>
    </source>
</evidence>
<keyword evidence="1" id="KW-0472">Membrane</keyword>
<sequence length="64" mass="7355">MLHHAINIQNLQAHLDGEMTGGEYIALIKHIFISGCHIDEVIFRFLYLFSGFVEIFLPFCGIFL</sequence>
<reference evidence="3" key="1">
    <citation type="submission" date="2018-11" db="EMBL/GenBank/DDBJ databases">
        <title>Chitinophaga lutea sp.nov., isolate from arsenic contaminated soil.</title>
        <authorList>
            <person name="Zong Y."/>
        </authorList>
    </citation>
    <scope>NUCLEOTIDE SEQUENCE [LARGE SCALE GENOMIC DNA]</scope>
    <source>
        <strain evidence="3">YLT18</strain>
    </source>
</reference>
<dbReference type="Proteomes" id="UP000279089">
    <property type="component" value="Unassembled WGS sequence"/>
</dbReference>
<proteinExistence type="predicted"/>
<keyword evidence="3" id="KW-1185">Reference proteome</keyword>
<comment type="caution">
    <text evidence="2">The sequence shown here is derived from an EMBL/GenBank/DDBJ whole genome shotgun (WGS) entry which is preliminary data.</text>
</comment>
<evidence type="ECO:0000313" key="2">
    <source>
        <dbReference type="EMBL" id="RPD40304.1"/>
    </source>
</evidence>
<organism evidence="2 3">
    <name type="scientific">Chitinophaga barathri</name>
    <dbReference type="NCBI Taxonomy" id="1647451"/>
    <lineage>
        <taxon>Bacteria</taxon>
        <taxon>Pseudomonadati</taxon>
        <taxon>Bacteroidota</taxon>
        <taxon>Chitinophagia</taxon>
        <taxon>Chitinophagales</taxon>
        <taxon>Chitinophagaceae</taxon>
        <taxon>Chitinophaga</taxon>
    </lineage>
</organism>
<gene>
    <name evidence="2" type="ORF">EG028_16805</name>
</gene>
<name>A0A3N4M9B9_9BACT</name>
<keyword evidence="1" id="KW-0812">Transmembrane</keyword>
<feature type="transmembrane region" description="Helical" evidence="1">
    <location>
        <begin position="41"/>
        <end position="63"/>
    </location>
</feature>